<protein>
    <recommendedName>
        <fullName evidence="6">Anoctamin transmembrane domain-containing protein</fullName>
    </recommendedName>
</protein>
<dbReference type="Pfam" id="PF04547">
    <property type="entry name" value="Anoctamin"/>
    <property type="match status" value="1"/>
</dbReference>
<reference evidence="7 8" key="1">
    <citation type="journal article" date="2015" name="Genome Biol. Evol.">
        <title>Comparative Genomics of a Bacterivorous Green Alga Reveals Evolutionary Causalities and Consequences of Phago-Mixotrophic Mode of Nutrition.</title>
        <authorList>
            <person name="Burns J.A."/>
            <person name="Paasch A."/>
            <person name="Narechania A."/>
            <person name="Kim E."/>
        </authorList>
    </citation>
    <scope>NUCLEOTIDE SEQUENCE [LARGE SCALE GENOMIC DNA]</scope>
    <source>
        <strain evidence="7 8">PLY_AMNH</strain>
    </source>
</reference>
<evidence type="ECO:0000256" key="1">
    <source>
        <dbReference type="ARBA" id="ARBA00004141"/>
    </source>
</evidence>
<name>A0AAE0F7K1_9CHLO</name>
<gene>
    <name evidence="7" type="ORF">CYMTET_36228</name>
</gene>
<dbReference type="InterPro" id="IPR049452">
    <property type="entry name" value="Anoctamin_TM"/>
</dbReference>
<evidence type="ECO:0000256" key="3">
    <source>
        <dbReference type="ARBA" id="ARBA00022989"/>
    </source>
</evidence>
<evidence type="ECO:0000256" key="4">
    <source>
        <dbReference type="ARBA" id="ARBA00023136"/>
    </source>
</evidence>
<evidence type="ECO:0000256" key="2">
    <source>
        <dbReference type="ARBA" id="ARBA00022692"/>
    </source>
</evidence>
<comment type="caution">
    <text evidence="7">The sequence shown here is derived from an EMBL/GenBank/DDBJ whole genome shotgun (WGS) entry which is preliminary data.</text>
</comment>
<feature type="transmembrane region" description="Helical" evidence="5">
    <location>
        <begin position="26"/>
        <end position="47"/>
    </location>
</feature>
<feature type="non-terminal residue" evidence="7">
    <location>
        <position position="1"/>
    </location>
</feature>
<keyword evidence="3 5" id="KW-1133">Transmembrane helix</keyword>
<accession>A0AAE0F7K1</accession>
<dbReference type="GO" id="GO:0005254">
    <property type="term" value="F:chloride channel activity"/>
    <property type="evidence" value="ECO:0007669"/>
    <property type="project" value="TreeGrafter"/>
</dbReference>
<dbReference type="Proteomes" id="UP001190700">
    <property type="component" value="Unassembled WGS sequence"/>
</dbReference>
<dbReference type="AlphaFoldDB" id="A0AAE0F7K1"/>
<evidence type="ECO:0000259" key="6">
    <source>
        <dbReference type="Pfam" id="PF04547"/>
    </source>
</evidence>
<sequence length="341" mass="38853">LAKAVALHINEQQRHVPGTTQREDRLLMKVFGMYFIVYYISLAYYAFYLRDIERLRGWLQSLLVVKQIQGFAKEMLIPWLMHKKNEKKLEKETAESQLKGYLQHDGTGVPLWTVRQMLAAPVYVDETGENAGLFDDYLEICFQYGYVVLFSAAYPLAALFAFVNNLVEIRADAFKVCKLVQRPPAQKASSMGVWFDIFQIMSYVSVVTNCIIIAYTSDQLDNEPWNFSAVISFAPQTRSLTLLSHMWGVEWLKKLGELSSGRIARLPTLKGDGTGEVGMEGCRRQTMKLMVVFGLEHMLFGLKTLIELLLPETEVQVFQGRAKQGDTLRQFTSHVMRGVAP</sequence>
<evidence type="ECO:0000256" key="5">
    <source>
        <dbReference type="SAM" id="Phobius"/>
    </source>
</evidence>
<comment type="subcellular location">
    <subcellularLocation>
        <location evidence="1">Membrane</location>
        <topology evidence="1">Multi-pass membrane protein</topology>
    </subcellularLocation>
</comment>
<feature type="transmembrane region" description="Helical" evidence="5">
    <location>
        <begin position="144"/>
        <end position="163"/>
    </location>
</feature>
<dbReference type="InterPro" id="IPR007632">
    <property type="entry name" value="Anoctamin"/>
</dbReference>
<keyword evidence="8" id="KW-1185">Reference proteome</keyword>
<evidence type="ECO:0000313" key="7">
    <source>
        <dbReference type="EMBL" id="KAK3254559.1"/>
    </source>
</evidence>
<dbReference type="EMBL" id="LGRX02023421">
    <property type="protein sequence ID" value="KAK3254559.1"/>
    <property type="molecule type" value="Genomic_DNA"/>
</dbReference>
<dbReference type="PANTHER" id="PTHR12308:SF73">
    <property type="entry name" value="ANOCTAMIN"/>
    <property type="match status" value="1"/>
</dbReference>
<dbReference type="PANTHER" id="PTHR12308">
    <property type="entry name" value="ANOCTAMIN"/>
    <property type="match status" value="1"/>
</dbReference>
<organism evidence="7 8">
    <name type="scientific">Cymbomonas tetramitiformis</name>
    <dbReference type="NCBI Taxonomy" id="36881"/>
    <lineage>
        <taxon>Eukaryota</taxon>
        <taxon>Viridiplantae</taxon>
        <taxon>Chlorophyta</taxon>
        <taxon>Pyramimonadophyceae</taxon>
        <taxon>Pyramimonadales</taxon>
        <taxon>Pyramimonadaceae</taxon>
        <taxon>Cymbomonas</taxon>
    </lineage>
</organism>
<dbReference type="GO" id="GO:0016020">
    <property type="term" value="C:membrane"/>
    <property type="evidence" value="ECO:0007669"/>
    <property type="project" value="UniProtKB-SubCell"/>
</dbReference>
<feature type="domain" description="Anoctamin transmembrane" evidence="6">
    <location>
        <begin position="19"/>
        <end position="322"/>
    </location>
</feature>
<evidence type="ECO:0000313" key="8">
    <source>
        <dbReference type="Proteomes" id="UP001190700"/>
    </source>
</evidence>
<keyword evidence="2 5" id="KW-0812">Transmembrane</keyword>
<keyword evidence="4 5" id="KW-0472">Membrane</keyword>
<proteinExistence type="predicted"/>